<evidence type="ECO:0000259" key="8">
    <source>
        <dbReference type="PROSITE" id="PS51387"/>
    </source>
</evidence>
<dbReference type="Proteomes" id="UP001203852">
    <property type="component" value="Unassembled WGS sequence"/>
</dbReference>
<keyword evidence="5" id="KW-0560">Oxidoreductase</keyword>
<comment type="cofactor">
    <cofactor evidence="1">
        <name>FAD</name>
        <dbReference type="ChEBI" id="CHEBI:57692"/>
    </cofactor>
</comment>
<evidence type="ECO:0000256" key="3">
    <source>
        <dbReference type="ARBA" id="ARBA00022630"/>
    </source>
</evidence>
<evidence type="ECO:0000256" key="7">
    <source>
        <dbReference type="ARBA" id="ARBA00051436"/>
    </source>
</evidence>
<dbReference type="GO" id="GO:0004458">
    <property type="term" value="F:D-lactate dehydrogenase (cytochrome) activity"/>
    <property type="evidence" value="ECO:0007669"/>
    <property type="project" value="UniProtKB-EC"/>
</dbReference>
<evidence type="ECO:0000313" key="9">
    <source>
        <dbReference type="EMBL" id="KAI1613616.1"/>
    </source>
</evidence>
<dbReference type="InterPro" id="IPR016166">
    <property type="entry name" value="FAD-bd_PCMH"/>
</dbReference>
<dbReference type="GO" id="GO:0005739">
    <property type="term" value="C:mitochondrion"/>
    <property type="evidence" value="ECO:0007669"/>
    <property type="project" value="TreeGrafter"/>
</dbReference>
<dbReference type="InterPro" id="IPR006094">
    <property type="entry name" value="Oxid_FAD_bind_N"/>
</dbReference>
<proteinExistence type="inferred from homology"/>
<dbReference type="GO" id="GO:1903457">
    <property type="term" value="P:lactate catabolic process"/>
    <property type="evidence" value="ECO:0007669"/>
    <property type="project" value="TreeGrafter"/>
</dbReference>
<keyword evidence="4" id="KW-0274">FAD</keyword>
<evidence type="ECO:0000256" key="2">
    <source>
        <dbReference type="ARBA" id="ARBA00008000"/>
    </source>
</evidence>
<dbReference type="Pfam" id="PF02913">
    <property type="entry name" value="FAD-oxidase_C"/>
    <property type="match status" value="1"/>
</dbReference>
<comment type="catalytic activity">
    <reaction evidence="7">
        <text>(R)-lactate + 2 Fe(III)-[cytochrome c] = 2 Fe(II)-[cytochrome c] + pyruvate + 2 H(+)</text>
        <dbReference type="Rhea" id="RHEA:13521"/>
        <dbReference type="Rhea" id="RHEA-COMP:10350"/>
        <dbReference type="Rhea" id="RHEA-COMP:14399"/>
        <dbReference type="ChEBI" id="CHEBI:15361"/>
        <dbReference type="ChEBI" id="CHEBI:15378"/>
        <dbReference type="ChEBI" id="CHEBI:16004"/>
        <dbReference type="ChEBI" id="CHEBI:29033"/>
        <dbReference type="ChEBI" id="CHEBI:29034"/>
        <dbReference type="EC" id="1.1.2.4"/>
    </reaction>
</comment>
<evidence type="ECO:0000256" key="6">
    <source>
        <dbReference type="ARBA" id="ARBA00038897"/>
    </source>
</evidence>
<sequence length="595" mass="65435">MARSALTKIFLRPRNVKALYTRIQPHRQWQRTASHRSPGVIDRIKVLNRPSETTEAVLLTGLILLTGAVIFYFEEDIFPQLKTRSTAPLQSYWLPPYRLSENNIECAKVDFIDLLGNDGVDEDLGSRIARSSTEWSPAPRGDLDRPCLIVYPRSTEDVSAIMKVCHRRKLPIIAFGGGTSLEGTLAAIHGEVCIDFRRMNKVVQLHENDMDVVVQPGIGYVDLNQMLSKSGLFFPPDPGPGAQIGGMISQGCSGTSAYRYGTVKDWVLGLTVVLADGTVIKTRRRPKKSSAGYDLTRLFVGSEGTLGLVTEATLKLTNKPENVRVAVAAFPTTAQAVEAAVKIVRKGLPLGAIELLDGPSMGAINNSGYCTKELSETPSLFLKFSGSESTVREQVKQVYSLAKETKCLSFQFGKNEEESDALWQARKTMLWSLMTLKRHPDDTFLGTDLAVPMSRLADIIDITNQKLKESGLVGSCCGHVGDGNFHSAIFYSAAEKEKAEKLVLEVEQLAIEMDGTITGEHGIGLEKRDRLIDELGVESIDTMRQIKLALDPLGLLNPEKVVRLTPETRFSPMEWVKKTFLPDSPPAASEQSSTP</sequence>
<keyword evidence="10" id="KW-1185">Reference proteome</keyword>
<dbReference type="InterPro" id="IPR036318">
    <property type="entry name" value="FAD-bd_PCMH-like_sf"/>
</dbReference>
<dbReference type="FunFam" id="3.30.70.2740:FF:000001">
    <property type="entry name" value="D-lactate dehydrogenase mitochondrial"/>
    <property type="match status" value="1"/>
</dbReference>
<comment type="similarity">
    <text evidence="2">Belongs to the FAD-binding oxidoreductase/transferase type 4 family.</text>
</comment>
<dbReference type="GO" id="GO:0008720">
    <property type="term" value="F:D-lactate dehydrogenase (NAD+) activity"/>
    <property type="evidence" value="ECO:0007669"/>
    <property type="project" value="TreeGrafter"/>
</dbReference>
<evidence type="ECO:0000256" key="4">
    <source>
        <dbReference type="ARBA" id="ARBA00022827"/>
    </source>
</evidence>
<dbReference type="FunFam" id="3.30.465.10:FF:000014">
    <property type="entry name" value="D-lactate dehydrogenase (Cytochrome), putative"/>
    <property type="match status" value="1"/>
</dbReference>
<dbReference type="Gene3D" id="3.30.465.10">
    <property type="match status" value="1"/>
</dbReference>
<gene>
    <name evidence="9" type="ORF">EDD36DRAFT_201623</name>
</gene>
<dbReference type="FunFam" id="1.10.45.10:FF:000001">
    <property type="entry name" value="D-lactate dehydrogenase mitochondrial"/>
    <property type="match status" value="1"/>
</dbReference>
<dbReference type="InterPro" id="IPR016171">
    <property type="entry name" value="Vanillyl_alc_oxidase_C-sub2"/>
</dbReference>
<dbReference type="GO" id="GO:0071949">
    <property type="term" value="F:FAD binding"/>
    <property type="evidence" value="ECO:0007669"/>
    <property type="project" value="InterPro"/>
</dbReference>
<dbReference type="InterPro" id="IPR004113">
    <property type="entry name" value="FAD-bd_oxidored_4_C"/>
</dbReference>
<dbReference type="PANTHER" id="PTHR11748">
    <property type="entry name" value="D-LACTATE DEHYDROGENASE"/>
    <property type="match status" value="1"/>
</dbReference>
<comment type="caution">
    <text evidence="9">The sequence shown here is derived from an EMBL/GenBank/DDBJ whole genome shotgun (WGS) entry which is preliminary data.</text>
</comment>
<dbReference type="EC" id="1.1.2.4" evidence="6"/>
<dbReference type="Gene3D" id="3.30.70.2740">
    <property type="match status" value="1"/>
</dbReference>
<dbReference type="AlphaFoldDB" id="A0AAN6DVY4"/>
<reference evidence="9" key="1">
    <citation type="journal article" date="2022" name="bioRxiv">
        <title>Deciphering the potential niche of two novel black yeast fungi from a biological soil crust based on their genomes, phenotypes, and melanin regulation.</title>
        <authorList>
            <consortium name="DOE Joint Genome Institute"/>
            <person name="Carr E.C."/>
            <person name="Barton Q."/>
            <person name="Grambo S."/>
            <person name="Sullivan M."/>
            <person name="Renfro C.M."/>
            <person name="Kuo A."/>
            <person name="Pangilinan J."/>
            <person name="Lipzen A."/>
            <person name="Keymanesh K."/>
            <person name="Savage E."/>
            <person name="Barry K."/>
            <person name="Grigoriev I.V."/>
            <person name="Riekhof W.R."/>
            <person name="Harris S.S."/>
        </authorList>
    </citation>
    <scope>NUCLEOTIDE SEQUENCE</scope>
    <source>
        <strain evidence="9">JF 03-4F</strain>
    </source>
</reference>
<protein>
    <recommendedName>
        <fullName evidence="6">D-lactate dehydrogenase (cytochrome)</fullName>
        <ecNumber evidence="6">1.1.2.4</ecNumber>
    </recommendedName>
</protein>
<dbReference type="PROSITE" id="PS51387">
    <property type="entry name" value="FAD_PCMH"/>
    <property type="match status" value="1"/>
</dbReference>
<evidence type="ECO:0000313" key="10">
    <source>
        <dbReference type="Proteomes" id="UP001203852"/>
    </source>
</evidence>
<dbReference type="Gene3D" id="1.10.45.10">
    <property type="entry name" value="Vanillyl-alcohol Oxidase, Chain A, domain 4"/>
    <property type="match status" value="1"/>
</dbReference>
<feature type="domain" description="FAD-binding PCMH-type" evidence="8">
    <location>
        <begin position="141"/>
        <end position="319"/>
    </location>
</feature>
<evidence type="ECO:0000256" key="1">
    <source>
        <dbReference type="ARBA" id="ARBA00001974"/>
    </source>
</evidence>
<dbReference type="InterPro" id="IPR016169">
    <property type="entry name" value="FAD-bd_PCMH_sub2"/>
</dbReference>
<dbReference type="SUPFAM" id="SSF55103">
    <property type="entry name" value="FAD-linked oxidases, C-terminal domain"/>
    <property type="match status" value="1"/>
</dbReference>
<name>A0AAN6DVY4_9EURO</name>
<dbReference type="PANTHER" id="PTHR11748:SF116">
    <property type="entry name" value="D-LACTATE DEHYDROGENASE (CYTOCHROME) (AFU_ORTHOLOGUE AFUA_7G02560)"/>
    <property type="match status" value="1"/>
</dbReference>
<keyword evidence="3" id="KW-0285">Flavoprotein</keyword>
<dbReference type="Pfam" id="PF01565">
    <property type="entry name" value="FAD_binding_4"/>
    <property type="match status" value="1"/>
</dbReference>
<organism evidence="9 10">
    <name type="scientific">Exophiala viscosa</name>
    <dbReference type="NCBI Taxonomy" id="2486360"/>
    <lineage>
        <taxon>Eukaryota</taxon>
        <taxon>Fungi</taxon>
        <taxon>Dikarya</taxon>
        <taxon>Ascomycota</taxon>
        <taxon>Pezizomycotina</taxon>
        <taxon>Eurotiomycetes</taxon>
        <taxon>Chaetothyriomycetidae</taxon>
        <taxon>Chaetothyriales</taxon>
        <taxon>Herpotrichiellaceae</taxon>
        <taxon>Exophiala</taxon>
    </lineage>
</organism>
<accession>A0AAN6DVY4</accession>
<dbReference type="SUPFAM" id="SSF56176">
    <property type="entry name" value="FAD-binding/transporter-associated domain-like"/>
    <property type="match status" value="1"/>
</dbReference>
<evidence type="ECO:0000256" key="5">
    <source>
        <dbReference type="ARBA" id="ARBA00023002"/>
    </source>
</evidence>
<dbReference type="EMBL" id="MU404353">
    <property type="protein sequence ID" value="KAI1613616.1"/>
    <property type="molecule type" value="Genomic_DNA"/>
</dbReference>
<dbReference type="InterPro" id="IPR016164">
    <property type="entry name" value="FAD-linked_Oxase-like_C"/>
</dbReference>